<organism evidence="5 6">
    <name type="scientific">Iris pallida</name>
    <name type="common">Sweet iris</name>
    <dbReference type="NCBI Taxonomy" id="29817"/>
    <lineage>
        <taxon>Eukaryota</taxon>
        <taxon>Viridiplantae</taxon>
        <taxon>Streptophyta</taxon>
        <taxon>Embryophyta</taxon>
        <taxon>Tracheophyta</taxon>
        <taxon>Spermatophyta</taxon>
        <taxon>Magnoliopsida</taxon>
        <taxon>Liliopsida</taxon>
        <taxon>Asparagales</taxon>
        <taxon>Iridaceae</taxon>
        <taxon>Iridoideae</taxon>
        <taxon>Irideae</taxon>
        <taxon>Iris</taxon>
    </lineage>
</organism>
<dbReference type="PROSITE" id="PS51649">
    <property type="entry name" value="NPH3"/>
    <property type="match status" value="1"/>
</dbReference>
<evidence type="ECO:0000256" key="1">
    <source>
        <dbReference type="ARBA" id="ARBA00022786"/>
    </source>
</evidence>
<dbReference type="InterPro" id="IPR027356">
    <property type="entry name" value="NPH3_dom"/>
</dbReference>
<feature type="region of interest" description="Disordered" evidence="3">
    <location>
        <begin position="358"/>
        <end position="380"/>
    </location>
</feature>
<feature type="domain" description="NPH3" evidence="4">
    <location>
        <begin position="40"/>
        <end position="290"/>
    </location>
</feature>
<keyword evidence="6" id="KW-1185">Reference proteome</keyword>
<evidence type="ECO:0000313" key="5">
    <source>
        <dbReference type="EMBL" id="KAJ6819836.1"/>
    </source>
</evidence>
<protein>
    <submittedName>
        <fullName evidence="5">BTB/POZ domain-containing protein-like</fullName>
    </submittedName>
</protein>
<dbReference type="Pfam" id="PF03000">
    <property type="entry name" value="NPH3"/>
    <property type="match status" value="1"/>
</dbReference>
<dbReference type="Proteomes" id="UP001140949">
    <property type="component" value="Unassembled WGS sequence"/>
</dbReference>
<evidence type="ECO:0000256" key="3">
    <source>
        <dbReference type="SAM" id="MobiDB-lite"/>
    </source>
</evidence>
<dbReference type="PANTHER" id="PTHR32370">
    <property type="entry name" value="OS12G0117600 PROTEIN"/>
    <property type="match status" value="1"/>
</dbReference>
<comment type="similarity">
    <text evidence="2">Belongs to the NPH3 family.</text>
</comment>
<dbReference type="EMBL" id="JANAVB010025999">
    <property type="protein sequence ID" value="KAJ6819836.1"/>
    <property type="molecule type" value="Genomic_DNA"/>
</dbReference>
<keyword evidence="1" id="KW-0833">Ubl conjugation pathway</keyword>
<comment type="caution">
    <text evidence="5">The sequence shown here is derived from an EMBL/GenBank/DDBJ whole genome shotgun (WGS) entry which is preliminary data.</text>
</comment>
<dbReference type="InterPro" id="IPR043454">
    <property type="entry name" value="NPH3/RPT2-like"/>
</dbReference>
<evidence type="ECO:0000313" key="6">
    <source>
        <dbReference type="Proteomes" id="UP001140949"/>
    </source>
</evidence>
<proteinExistence type="inferred from homology"/>
<accession>A0AAX6FTW3</accession>
<sequence>MTPADASPPGSSSPDSSGLRFSFDTRSTTSAKINGHHHRTWWFEDLARFGPETIEKGARIMVLRKLDHVTISRFLFYYLKAGLANAGPEERRRATETVVGLLCTLDRGSVSCRSLFWILRVSSSQNLSKCCRSRLESMIGVRIDEVTLDSLLVPAQPGTGSLYDVDLVTRFLRSFLGGGGREVVPRLRKVGSLMDQYLPEVAPDSGLKPAKFAALATALPDAARDSHDEMYRAIDMYLEVHARLSEEEKMKICRAINYEKLSVESCRHLAQNRKFPSRTAIQALVSQQSKLRSLLKEGNSLRSSGCREGRADRGEQMVLYAKKADLSVENEKLRANLRGMQWRVTELEKVCRSMQSQMSRVTKRKVASHGGSRSLPKLCS</sequence>
<evidence type="ECO:0000259" key="4">
    <source>
        <dbReference type="PROSITE" id="PS51649"/>
    </source>
</evidence>
<gene>
    <name evidence="5" type="ORF">M6B38_401515</name>
</gene>
<name>A0AAX6FTW3_IRIPA</name>
<dbReference type="AlphaFoldDB" id="A0AAX6FTW3"/>
<reference evidence="5" key="2">
    <citation type="submission" date="2023-04" db="EMBL/GenBank/DDBJ databases">
        <authorList>
            <person name="Bruccoleri R.E."/>
            <person name="Oakeley E.J."/>
            <person name="Faust A.-M."/>
            <person name="Dessus-Babus S."/>
            <person name="Altorfer M."/>
            <person name="Burckhardt D."/>
            <person name="Oertli M."/>
            <person name="Naumann U."/>
            <person name="Petersen F."/>
            <person name="Wong J."/>
        </authorList>
    </citation>
    <scope>NUCLEOTIDE SEQUENCE</scope>
    <source>
        <strain evidence="5">GSM-AAB239-AS_SAM_17_03QT</strain>
        <tissue evidence="5">Leaf</tissue>
    </source>
</reference>
<evidence type="ECO:0000256" key="2">
    <source>
        <dbReference type="PROSITE-ProRule" id="PRU00982"/>
    </source>
</evidence>
<reference evidence="5" key="1">
    <citation type="journal article" date="2023" name="GigaByte">
        <title>Genome assembly of the bearded iris, Iris pallida Lam.</title>
        <authorList>
            <person name="Bruccoleri R.E."/>
            <person name="Oakeley E.J."/>
            <person name="Faust A.M.E."/>
            <person name="Altorfer M."/>
            <person name="Dessus-Babus S."/>
            <person name="Burckhardt D."/>
            <person name="Oertli M."/>
            <person name="Naumann U."/>
            <person name="Petersen F."/>
            <person name="Wong J."/>
        </authorList>
    </citation>
    <scope>NUCLEOTIDE SEQUENCE</scope>
    <source>
        <strain evidence="5">GSM-AAB239-AS_SAM_17_03QT</strain>
    </source>
</reference>